<dbReference type="EnsemblPlants" id="OPUNC05G06510.1">
    <property type="protein sequence ID" value="OPUNC05G06510.1"/>
    <property type="gene ID" value="OPUNC05G06510"/>
</dbReference>
<name>A0A0E0KZQ9_ORYPU</name>
<evidence type="ECO:0000313" key="3">
    <source>
        <dbReference type="Proteomes" id="UP000026962"/>
    </source>
</evidence>
<protein>
    <submittedName>
        <fullName evidence="2">Uncharacterized protein</fullName>
    </submittedName>
</protein>
<proteinExistence type="predicted"/>
<dbReference type="AlphaFoldDB" id="A0A0E0KZQ9"/>
<feature type="region of interest" description="Disordered" evidence="1">
    <location>
        <begin position="140"/>
        <end position="171"/>
    </location>
</feature>
<evidence type="ECO:0000256" key="1">
    <source>
        <dbReference type="SAM" id="MobiDB-lite"/>
    </source>
</evidence>
<evidence type="ECO:0000313" key="2">
    <source>
        <dbReference type="EnsemblPlants" id="OPUNC05G06510.1"/>
    </source>
</evidence>
<accession>A0A0E0KZQ9</accession>
<dbReference type="InterPro" id="IPR021470">
    <property type="entry name" value="DUF3123"/>
</dbReference>
<dbReference type="eggNOG" id="ENOG502R3WM">
    <property type="taxonomic scope" value="Eukaryota"/>
</dbReference>
<reference evidence="2" key="2">
    <citation type="submission" date="2018-05" db="EMBL/GenBank/DDBJ databases">
        <title>OpunRS2 (Oryza punctata Reference Sequence Version 2).</title>
        <authorList>
            <person name="Zhang J."/>
            <person name="Kudrna D."/>
            <person name="Lee S."/>
            <person name="Talag J."/>
            <person name="Welchert J."/>
            <person name="Wing R.A."/>
        </authorList>
    </citation>
    <scope>NUCLEOTIDE SEQUENCE [LARGE SCALE GENOMIC DNA]</scope>
</reference>
<dbReference type="Proteomes" id="UP000026962">
    <property type="component" value="Chromosome 5"/>
</dbReference>
<dbReference type="Gramene" id="OPUNC05G06510.1">
    <property type="protein sequence ID" value="OPUNC05G06510.1"/>
    <property type="gene ID" value="OPUNC05G06510"/>
</dbReference>
<dbReference type="HOGENOM" id="CLU_110462_0_0_1"/>
<dbReference type="Pfam" id="PF11321">
    <property type="entry name" value="DUF3123"/>
    <property type="match status" value="1"/>
</dbReference>
<organism evidence="2">
    <name type="scientific">Oryza punctata</name>
    <name type="common">Red rice</name>
    <dbReference type="NCBI Taxonomy" id="4537"/>
    <lineage>
        <taxon>Eukaryota</taxon>
        <taxon>Viridiplantae</taxon>
        <taxon>Streptophyta</taxon>
        <taxon>Embryophyta</taxon>
        <taxon>Tracheophyta</taxon>
        <taxon>Spermatophyta</taxon>
        <taxon>Magnoliopsida</taxon>
        <taxon>Liliopsida</taxon>
        <taxon>Poales</taxon>
        <taxon>Poaceae</taxon>
        <taxon>BOP clade</taxon>
        <taxon>Oryzoideae</taxon>
        <taxon>Oryzeae</taxon>
        <taxon>Oryzinae</taxon>
        <taxon>Oryza</taxon>
    </lineage>
</organism>
<sequence>MPSMTVQSAGMKRLLRDIESRRTTPALSPAGRVAKKFCHSSPQPLAPPCTVEECSVPAAGDEPIKKGALVSVRTRVGKIGAGLNLHLVLRLGAVVVSDADEDGFLDVVYDVRFPLDDPFRPVRMSRDQVKVMMPTAAVTNFGAPLQPPPPHSTNTKSKDKVSGPRPTVAGKSLRLLTKLERERTGNYSLVLRP</sequence>
<keyword evidence="3" id="KW-1185">Reference proteome</keyword>
<reference evidence="2" key="1">
    <citation type="submission" date="2015-04" db="UniProtKB">
        <authorList>
            <consortium name="EnsemblPlants"/>
        </authorList>
    </citation>
    <scope>IDENTIFICATION</scope>
</reference>